<dbReference type="InterPro" id="IPR032823">
    <property type="entry name" value="BCA_ABC_TP_C"/>
</dbReference>
<dbReference type="InterPro" id="IPR051120">
    <property type="entry name" value="ABC_AA/LPS_Transport"/>
</dbReference>
<dbReference type="GO" id="GO:0016887">
    <property type="term" value="F:ATP hydrolysis activity"/>
    <property type="evidence" value="ECO:0007669"/>
    <property type="project" value="InterPro"/>
</dbReference>
<keyword evidence="6" id="KW-1185">Reference proteome</keyword>
<organism evidence="5 6">
    <name type="scientific">Reyranella soli</name>
    <dbReference type="NCBI Taxonomy" id="1230389"/>
    <lineage>
        <taxon>Bacteria</taxon>
        <taxon>Pseudomonadati</taxon>
        <taxon>Pseudomonadota</taxon>
        <taxon>Alphaproteobacteria</taxon>
        <taxon>Hyphomicrobiales</taxon>
        <taxon>Reyranellaceae</taxon>
        <taxon>Reyranella</taxon>
    </lineage>
</organism>
<dbReference type="Proteomes" id="UP000321058">
    <property type="component" value="Unassembled WGS sequence"/>
</dbReference>
<dbReference type="GO" id="GO:0005886">
    <property type="term" value="C:plasma membrane"/>
    <property type="evidence" value="ECO:0007669"/>
    <property type="project" value="TreeGrafter"/>
</dbReference>
<dbReference type="CDD" id="cd03219">
    <property type="entry name" value="ABC_Mj1267_LivG_branched"/>
    <property type="match status" value="1"/>
</dbReference>
<proteinExistence type="predicted"/>
<evidence type="ECO:0000313" key="6">
    <source>
        <dbReference type="Proteomes" id="UP000321058"/>
    </source>
</evidence>
<dbReference type="OrthoDB" id="9779872at2"/>
<dbReference type="AlphaFoldDB" id="A0A512NDE5"/>
<dbReference type="GO" id="GO:0005304">
    <property type="term" value="F:L-valine transmembrane transporter activity"/>
    <property type="evidence" value="ECO:0007669"/>
    <property type="project" value="TreeGrafter"/>
</dbReference>
<sequence length="243" mass="25776">MAATLSVRQVSRSFGGLQAVNSVSLDVAAGEILGIIGPNGAGKSTLFNLIAGQLRTDSGTVEFEGRPVTGLATEALVRCGLAKTFQTSRPFGTMTFLENVMVAALLRVPGIATARRIALEQLETVGLAHRADVPAAWASTGQRKRLEIARALATQPRMLLLDEPFGGVDLPSVDALIDLLQAVRSRGITLMVIEHNLEAVHRLVDRLIAMHLGEVIVSGSPEQVTRDLRVVQAYLGASEAAHA</sequence>
<dbReference type="PANTHER" id="PTHR45772">
    <property type="entry name" value="CONSERVED COMPONENT OF ABC TRANSPORTER FOR NATURAL AMINO ACIDS-RELATED"/>
    <property type="match status" value="1"/>
</dbReference>
<reference evidence="5 6" key="1">
    <citation type="submission" date="2019-07" db="EMBL/GenBank/DDBJ databases">
        <title>Whole genome shotgun sequence of Reyranella soli NBRC 108950.</title>
        <authorList>
            <person name="Hosoyama A."/>
            <person name="Uohara A."/>
            <person name="Ohji S."/>
            <person name="Ichikawa N."/>
        </authorList>
    </citation>
    <scope>NUCLEOTIDE SEQUENCE [LARGE SCALE GENOMIC DNA]</scope>
    <source>
        <strain evidence="5 6">NBRC 108950</strain>
    </source>
</reference>
<name>A0A512NDE5_9HYPH</name>
<dbReference type="GO" id="GO:1903806">
    <property type="term" value="P:L-isoleucine import across plasma membrane"/>
    <property type="evidence" value="ECO:0007669"/>
    <property type="project" value="TreeGrafter"/>
</dbReference>
<dbReference type="InterPro" id="IPR003593">
    <property type="entry name" value="AAA+_ATPase"/>
</dbReference>
<dbReference type="Pfam" id="PF12399">
    <property type="entry name" value="BCA_ABC_TP_C"/>
    <property type="match status" value="1"/>
</dbReference>
<comment type="caution">
    <text evidence="5">The sequence shown here is derived from an EMBL/GenBank/DDBJ whole genome shotgun (WGS) entry which is preliminary data.</text>
</comment>
<dbReference type="PANTHER" id="PTHR45772:SF7">
    <property type="entry name" value="AMINO ACID ABC TRANSPORTER ATP-BINDING PROTEIN"/>
    <property type="match status" value="1"/>
</dbReference>
<dbReference type="Gene3D" id="3.40.50.300">
    <property type="entry name" value="P-loop containing nucleotide triphosphate hydrolases"/>
    <property type="match status" value="1"/>
</dbReference>
<evidence type="ECO:0000256" key="2">
    <source>
        <dbReference type="ARBA" id="ARBA00022741"/>
    </source>
</evidence>
<evidence type="ECO:0000256" key="1">
    <source>
        <dbReference type="ARBA" id="ARBA00022448"/>
    </source>
</evidence>
<keyword evidence="2" id="KW-0547">Nucleotide-binding</keyword>
<accession>A0A512NDE5</accession>
<dbReference type="GO" id="GO:0015188">
    <property type="term" value="F:L-isoleucine transmembrane transporter activity"/>
    <property type="evidence" value="ECO:0007669"/>
    <property type="project" value="TreeGrafter"/>
</dbReference>
<keyword evidence="3 5" id="KW-0067">ATP-binding</keyword>
<evidence type="ECO:0000259" key="4">
    <source>
        <dbReference type="PROSITE" id="PS50893"/>
    </source>
</evidence>
<dbReference type="EMBL" id="BKAJ01000073">
    <property type="protein sequence ID" value="GEP56971.1"/>
    <property type="molecule type" value="Genomic_DNA"/>
</dbReference>
<feature type="domain" description="ABC transporter" evidence="4">
    <location>
        <begin position="5"/>
        <end position="237"/>
    </location>
</feature>
<dbReference type="GO" id="GO:0015808">
    <property type="term" value="P:L-alanine transport"/>
    <property type="evidence" value="ECO:0007669"/>
    <property type="project" value="TreeGrafter"/>
</dbReference>
<dbReference type="GO" id="GO:0005524">
    <property type="term" value="F:ATP binding"/>
    <property type="evidence" value="ECO:0007669"/>
    <property type="project" value="UniProtKB-KW"/>
</dbReference>
<keyword evidence="1" id="KW-0813">Transport</keyword>
<dbReference type="GO" id="GO:0015192">
    <property type="term" value="F:L-phenylalanine transmembrane transporter activity"/>
    <property type="evidence" value="ECO:0007669"/>
    <property type="project" value="TreeGrafter"/>
</dbReference>
<dbReference type="RefSeq" id="WP_147151348.1">
    <property type="nucleotide sequence ID" value="NZ_BKAJ01000073.1"/>
</dbReference>
<evidence type="ECO:0000313" key="5">
    <source>
        <dbReference type="EMBL" id="GEP56971.1"/>
    </source>
</evidence>
<dbReference type="GO" id="GO:1903805">
    <property type="term" value="P:L-valine import across plasma membrane"/>
    <property type="evidence" value="ECO:0007669"/>
    <property type="project" value="TreeGrafter"/>
</dbReference>
<evidence type="ECO:0000256" key="3">
    <source>
        <dbReference type="ARBA" id="ARBA00022840"/>
    </source>
</evidence>
<dbReference type="SUPFAM" id="SSF52540">
    <property type="entry name" value="P-loop containing nucleoside triphosphate hydrolases"/>
    <property type="match status" value="1"/>
</dbReference>
<dbReference type="PROSITE" id="PS50893">
    <property type="entry name" value="ABC_TRANSPORTER_2"/>
    <property type="match status" value="1"/>
</dbReference>
<gene>
    <name evidence="5" type="ORF">RSO01_41370</name>
</gene>
<dbReference type="InterPro" id="IPR027417">
    <property type="entry name" value="P-loop_NTPase"/>
</dbReference>
<dbReference type="Pfam" id="PF00005">
    <property type="entry name" value="ABC_tran"/>
    <property type="match status" value="1"/>
</dbReference>
<dbReference type="SMART" id="SM00382">
    <property type="entry name" value="AAA"/>
    <property type="match status" value="1"/>
</dbReference>
<dbReference type="GO" id="GO:0042941">
    <property type="term" value="P:D-alanine transmembrane transport"/>
    <property type="evidence" value="ECO:0007669"/>
    <property type="project" value="TreeGrafter"/>
</dbReference>
<dbReference type="InterPro" id="IPR003439">
    <property type="entry name" value="ABC_transporter-like_ATP-bd"/>
</dbReference>
<protein>
    <submittedName>
        <fullName evidence="5">ABC transporter ATP-binding protein</fullName>
    </submittedName>
</protein>